<comment type="caution">
    <text evidence="2">The sequence shown here is derived from an EMBL/GenBank/DDBJ whole genome shotgun (WGS) entry which is preliminary data.</text>
</comment>
<accession>A0A2I1HB34</accession>
<proteinExistence type="predicted"/>
<evidence type="ECO:0000313" key="2">
    <source>
        <dbReference type="EMBL" id="PKY56055.1"/>
    </source>
</evidence>
<name>A0A2I1HB34_9GLOM</name>
<gene>
    <name evidence="2" type="ORF">RhiirA4_506288</name>
</gene>
<feature type="compositionally biased region" description="Basic and acidic residues" evidence="1">
    <location>
        <begin position="242"/>
        <end position="260"/>
    </location>
</feature>
<feature type="region of interest" description="Disordered" evidence="1">
    <location>
        <begin position="106"/>
        <end position="129"/>
    </location>
</feature>
<protein>
    <submittedName>
        <fullName evidence="2">Uncharacterized protein</fullName>
    </submittedName>
</protein>
<sequence>MVNVDRAYCDIHVCLICCKNLRGQKWIKAATTLSETLKHQAQTEEVKIFWRNIDLKRKEMEAQFAADNFKTENDVHMIQNRSRTEYVSNLHATISQKTVANGRVLKSQGSHKTNRSNLHSIEPTRKKLARKRKSIYYTESSEEEDHSSDQNYTEKLKVKITGKGNVEMIDEKTEQDLTEIDQLPCATDNNALKKSFKEKYDKMEDDLKWKLSCMRRFVEDVIYENVSDFTSEHLESSSLASSDRKNRNRLEKKWGEEETR</sequence>
<dbReference type="VEuPathDB" id="FungiDB:RhiirFUN_010397"/>
<reference evidence="2 3" key="1">
    <citation type="submission" date="2015-10" db="EMBL/GenBank/DDBJ databases">
        <title>Genome analyses suggest a sexual origin of heterokaryosis in a supposedly ancient asexual fungus.</title>
        <authorList>
            <person name="Ropars J."/>
            <person name="Sedzielewska K."/>
            <person name="Noel J."/>
            <person name="Charron P."/>
            <person name="Farinelli L."/>
            <person name="Marton T."/>
            <person name="Kruger M."/>
            <person name="Pelin A."/>
            <person name="Brachmann A."/>
            <person name="Corradi N."/>
        </authorList>
    </citation>
    <scope>NUCLEOTIDE SEQUENCE [LARGE SCALE GENOMIC DNA]</scope>
    <source>
        <strain evidence="2 3">A4</strain>
    </source>
</reference>
<evidence type="ECO:0000313" key="3">
    <source>
        <dbReference type="Proteomes" id="UP000234323"/>
    </source>
</evidence>
<evidence type="ECO:0000256" key="1">
    <source>
        <dbReference type="SAM" id="MobiDB-lite"/>
    </source>
</evidence>
<organism evidence="2 3">
    <name type="scientific">Rhizophagus irregularis</name>
    <dbReference type="NCBI Taxonomy" id="588596"/>
    <lineage>
        <taxon>Eukaryota</taxon>
        <taxon>Fungi</taxon>
        <taxon>Fungi incertae sedis</taxon>
        <taxon>Mucoromycota</taxon>
        <taxon>Glomeromycotina</taxon>
        <taxon>Glomeromycetes</taxon>
        <taxon>Glomerales</taxon>
        <taxon>Glomeraceae</taxon>
        <taxon>Rhizophagus</taxon>
    </lineage>
</organism>
<dbReference type="Proteomes" id="UP000234323">
    <property type="component" value="Unassembled WGS sequence"/>
</dbReference>
<feature type="region of interest" description="Disordered" evidence="1">
    <location>
        <begin position="233"/>
        <end position="260"/>
    </location>
</feature>
<feature type="compositionally biased region" description="Polar residues" evidence="1">
    <location>
        <begin position="107"/>
        <end position="119"/>
    </location>
</feature>
<keyword evidence="3" id="KW-1185">Reference proteome</keyword>
<dbReference type="EMBL" id="LLXI01002049">
    <property type="protein sequence ID" value="PKY56055.1"/>
    <property type="molecule type" value="Genomic_DNA"/>
</dbReference>
<dbReference type="VEuPathDB" id="FungiDB:FUN_006485"/>
<dbReference type="AlphaFoldDB" id="A0A2I1HB34"/>
<dbReference type="VEuPathDB" id="FungiDB:RhiirA1_462211"/>